<gene>
    <name evidence="7" type="ORF">GcLGCM259_2842</name>
</gene>
<keyword evidence="8" id="KW-1185">Reference proteome</keyword>
<evidence type="ECO:0000259" key="6">
    <source>
        <dbReference type="PROSITE" id="PS51296"/>
    </source>
</evidence>
<dbReference type="SUPFAM" id="SSF50022">
    <property type="entry name" value="ISP domain"/>
    <property type="match status" value="1"/>
</dbReference>
<dbReference type="SUPFAM" id="SSF51905">
    <property type="entry name" value="FAD/NAD(P)-binding domain"/>
    <property type="match status" value="1"/>
</dbReference>
<proteinExistence type="predicted"/>
<dbReference type="Proteomes" id="UP000307000">
    <property type="component" value="Chromosome"/>
</dbReference>
<dbReference type="InterPro" id="IPR005805">
    <property type="entry name" value="Rieske_Fe-S_prot_C"/>
</dbReference>
<dbReference type="PROSITE" id="PS51296">
    <property type="entry name" value="RIESKE"/>
    <property type="match status" value="1"/>
</dbReference>
<evidence type="ECO:0000313" key="8">
    <source>
        <dbReference type="Proteomes" id="UP000307000"/>
    </source>
</evidence>
<sequence length="494" mass="53310">MTSTWQRTSAQINTDDFESDGRYDVVVVGAGLTGLTTAVLLSRARLQVAVIEAQTVGAGTTGHSTAKLSLLQGGTLQQIRRRQSIPALRAYVEANREGQSWLLRYLEENSVQVEHQDAYTFALRRASLPRLRAEAAASGEAGVMVEELPGGQVPLPFEVAGALRLPEQAQLDPMRVLGLLAEELRSRGGKIFEHTRMLKAGQGAPIRVQTPTGNLYADQLVLATGTPVLDRGGHFARLEPNRSYALAYRVRDGAQAPEGMFLAIDSAGYSIRTARDMTGPLLLVGGHGHRVGRGDPAAAERELDRWARDQLPVTERTDSWSAQDYRAAGALPIVGTMPGSGGQIHVATGFNKWGMTNAVAAALRLSSDILGGNLPWARQLSSGNRSPGAWLDAASMNATVARLLLTDWARMLAAPTNPQQTRDRPGVHRQGRQVVAENPQDPDACRLSGVCTHLGGILQWNAAQNTWDCPLHGSRFSAQGRRLEGPATRDLKRL</sequence>
<dbReference type="GO" id="GO:0016020">
    <property type="term" value="C:membrane"/>
    <property type="evidence" value="ECO:0007669"/>
    <property type="project" value="InterPro"/>
</dbReference>
<dbReference type="GO" id="GO:0005737">
    <property type="term" value="C:cytoplasm"/>
    <property type="evidence" value="ECO:0007669"/>
    <property type="project" value="TreeGrafter"/>
</dbReference>
<evidence type="ECO:0000313" key="7">
    <source>
        <dbReference type="EMBL" id="QCY48549.1"/>
    </source>
</evidence>
<dbReference type="GO" id="GO:0046872">
    <property type="term" value="F:metal ion binding"/>
    <property type="evidence" value="ECO:0007669"/>
    <property type="project" value="UniProtKB-KW"/>
</dbReference>
<dbReference type="InterPro" id="IPR006076">
    <property type="entry name" value="FAD-dep_OxRdtase"/>
</dbReference>
<keyword evidence="1" id="KW-0001">2Fe-2S</keyword>
<name>A0A5B7WX98_9MICC</name>
<evidence type="ECO:0000256" key="1">
    <source>
        <dbReference type="ARBA" id="ARBA00022714"/>
    </source>
</evidence>
<protein>
    <submittedName>
        <fullName evidence="7">FAD-dependent oxidoreductase</fullName>
    </submittedName>
</protein>
<accession>A0A5B7WX98</accession>
<dbReference type="InterPro" id="IPR036188">
    <property type="entry name" value="FAD/NAD-bd_sf"/>
</dbReference>
<dbReference type="EMBL" id="CP034412">
    <property type="protein sequence ID" value="QCY48549.1"/>
    <property type="molecule type" value="Genomic_DNA"/>
</dbReference>
<organism evidence="7 8">
    <name type="scientific">Glutamicibacter creatinolyticus</name>
    <dbReference type="NCBI Taxonomy" id="162496"/>
    <lineage>
        <taxon>Bacteria</taxon>
        <taxon>Bacillati</taxon>
        <taxon>Actinomycetota</taxon>
        <taxon>Actinomycetes</taxon>
        <taxon>Micrococcales</taxon>
        <taxon>Micrococcaceae</taxon>
        <taxon>Glutamicibacter</taxon>
    </lineage>
</organism>
<evidence type="ECO:0000256" key="2">
    <source>
        <dbReference type="ARBA" id="ARBA00022723"/>
    </source>
</evidence>
<keyword evidence="3" id="KW-0408">Iron</keyword>
<dbReference type="PRINTS" id="PR00162">
    <property type="entry name" value="RIESKE"/>
</dbReference>
<keyword evidence="4" id="KW-0411">Iron-sulfur</keyword>
<dbReference type="RefSeq" id="WP_138176280.1">
    <property type="nucleotide sequence ID" value="NZ_CP034412.1"/>
</dbReference>
<dbReference type="GO" id="GO:0004497">
    <property type="term" value="F:monooxygenase activity"/>
    <property type="evidence" value="ECO:0007669"/>
    <property type="project" value="UniProtKB-ARBA"/>
</dbReference>
<keyword evidence="2" id="KW-0479">Metal-binding</keyword>
<dbReference type="PANTHER" id="PTHR13847:SF274">
    <property type="entry name" value="RIESKE 2FE-2S IRON-SULFUR PROTEIN YHFW-RELATED"/>
    <property type="match status" value="1"/>
</dbReference>
<dbReference type="Gene3D" id="3.30.9.10">
    <property type="entry name" value="D-Amino Acid Oxidase, subunit A, domain 2"/>
    <property type="match status" value="1"/>
</dbReference>
<dbReference type="Pfam" id="PF00355">
    <property type="entry name" value="Rieske"/>
    <property type="match status" value="1"/>
</dbReference>
<evidence type="ECO:0000256" key="5">
    <source>
        <dbReference type="ARBA" id="ARBA00023157"/>
    </source>
</evidence>
<dbReference type="GO" id="GO:0051537">
    <property type="term" value="F:2 iron, 2 sulfur cluster binding"/>
    <property type="evidence" value="ECO:0007669"/>
    <property type="project" value="UniProtKB-KW"/>
</dbReference>
<evidence type="ECO:0000256" key="3">
    <source>
        <dbReference type="ARBA" id="ARBA00023004"/>
    </source>
</evidence>
<dbReference type="KEGG" id="gcr:GcLGCM259_2842"/>
<reference evidence="7 8" key="1">
    <citation type="submission" date="2018-12" db="EMBL/GenBank/DDBJ databases">
        <title>Complete Genome Sequence of Glutamicibacter creatinolyticus strain LGCM259,isolated from an abscess of a 12-year-old mare in Italy.</title>
        <authorList>
            <person name="Santos R.G."/>
            <person name="Silva A.L."/>
            <person name="Seyffert N."/>
            <person name="Castro T.L.P."/>
            <person name="Attili A.R."/>
            <person name="Rifici C."/>
            <person name="Mazzullo G."/>
            <person name="Brenig B."/>
            <person name="Venanzi F."/>
            <person name="Azevedo V."/>
        </authorList>
    </citation>
    <scope>NUCLEOTIDE SEQUENCE [LARGE SCALE GENOMIC DNA]</scope>
    <source>
        <strain evidence="7 8">LGCM 259</strain>
    </source>
</reference>
<dbReference type="InterPro" id="IPR036922">
    <property type="entry name" value="Rieske_2Fe-2S_sf"/>
</dbReference>
<dbReference type="Gene3D" id="2.102.10.10">
    <property type="entry name" value="Rieske [2Fe-2S] iron-sulphur domain"/>
    <property type="match status" value="1"/>
</dbReference>
<dbReference type="InterPro" id="IPR017941">
    <property type="entry name" value="Rieske_2Fe-2S"/>
</dbReference>
<keyword evidence="5" id="KW-1015">Disulfide bond</keyword>
<dbReference type="GO" id="GO:0016705">
    <property type="term" value="F:oxidoreductase activity, acting on paired donors, with incorporation or reduction of molecular oxygen"/>
    <property type="evidence" value="ECO:0007669"/>
    <property type="project" value="UniProtKB-ARBA"/>
</dbReference>
<dbReference type="AlphaFoldDB" id="A0A5B7WX98"/>
<dbReference type="Gene3D" id="3.50.50.60">
    <property type="entry name" value="FAD/NAD(P)-binding domain"/>
    <property type="match status" value="1"/>
</dbReference>
<evidence type="ECO:0000256" key="4">
    <source>
        <dbReference type="ARBA" id="ARBA00023014"/>
    </source>
</evidence>
<feature type="domain" description="Rieske" evidence="6">
    <location>
        <begin position="408"/>
        <end position="494"/>
    </location>
</feature>
<dbReference type="PANTHER" id="PTHR13847">
    <property type="entry name" value="SARCOSINE DEHYDROGENASE-RELATED"/>
    <property type="match status" value="1"/>
</dbReference>
<dbReference type="Pfam" id="PF01266">
    <property type="entry name" value="DAO"/>
    <property type="match status" value="1"/>
</dbReference>